<dbReference type="GO" id="GO:0003676">
    <property type="term" value="F:nucleic acid binding"/>
    <property type="evidence" value="ECO:0007669"/>
    <property type="project" value="InterPro"/>
</dbReference>
<organism evidence="2">
    <name type="scientific">Desulfatirhabdium butyrativorans</name>
    <dbReference type="NCBI Taxonomy" id="340467"/>
    <lineage>
        <taxon>Bacteria</taxon>
        <taxon>Pseudomonadati</taxon>
        <taxon>Thermodesulfobacteriota</taxon>
        <taxon>Desulfobacteria</taxon>
        <taxon>Desulfobacterales</taxon>
        <taxon>Desulfatirhabdiaceae</taxon>
        <taxon>Desulfatirhabdium</taxon>
    </lineage>
</organism>
<protein>
    <submittedName>
        <fullName evidence="2">Transposase</fullName>
    </submittedName>
</protein>
<name>A0A7C4RRL6_9BACT</name>
<sequence>MHGPHVMQDGKLKKTYLIAFIDDHSRLVPYGAFFFYENIRCFLQALEQAILSRGLPRKLYVDNGSAFRSHHLDLVTASLGIALIHATPYTPQGKGKIERFFRTVRSDLLSNTAATSLDELNEAFRA</sequence>
<dbReference type="InterPro" id="IPR001584">
    <property type="entry name" value="Integrase_cat-core"/>
</dbReference>
<dbReference type="PROSITE" id="PS50994">
    <property type="entry name" value="INTEGRASE"/>
    <property type="match status" value="1"/>
</dbReference>
<reference evidence="2" key="1">
    <citation type="journal article" date="2020" name="mSystems">
        <title>Genome- and Community-Level Interaction Insights into Carbon Utilization and Element Cycling Functions of Hydrothermarchaeota in Hydrothermal Sediment.</title>
        <authorList>
            <person name="Zhou Z."/>
            <person name="Liu Y."/>
            <person name="Xu W."/>
            <person name="Pan J."/>
            <person name="Luo Z.H."/>
            <person name="Li M."/>
        </authorList>
    </citation>
    <scope>NUCLEOTIDE SEQUENCE [LARGE SCALE GENOMIC DNA]</scope>
    <source>
        <strain evidence="2">SpSt-477</strain>
    </source>
</reference>
<dbReference type="EMBL" id="DSUH01000174">
    <property type="protein sequence ID" value="HGU32656.1"/>
    <property type="molecule type" value="Genomic_DNA"/>
</dbReference>
<dbReference type="Gene3D" id="3.30.420.10">
    <property type="entry name" value="Ribonuclease H-like superfamily/Ribonuclease H"/>
    <property type="match status" value="1"/>
</dbReference>
<dbReference type="InterPro" id="IPR036397">
    <property type="entry name" value="RNaseH_sf"/>
</dbReference>
<dbReference type="PANTHER" id="PTHR35004">
    <property type="entry name" value="TRANSPOSASE RV3428C-RELATED"/>
    <property type="match status" value="1"/>
</dbReference>
<dbReference type="SUPFAM" id="SSF53098">
    <property type="entry name" value="Ribonuclease H-like"/>
    <property type="match status" value="1"/>
</dbReference>
<dbReference type="Pfam" id="PF00665">
    <property type="entry name" value="rve"/>
    <property type="match status" value="1"/>
</dbReference>
<accession>A0A7C4RRL6</accession>
<evidence type="ECO:0000259" key="1">
    <source>
        <dbReference type="PROSITE" id="PS50994"/>
    </source>
</evidence>
<dbReference type="InterPro" id="IPR012337">
    <property type="entry name" value="RNaseH-like_sf"/>
</dbReference>
<comment type="caution">
    <text evidence="2">The sequence shown here is derived from an EMBL/GenBank/DDBJ whole genome shotgun (WGS) entry which is preliminary data.</text>
</comment>
<evidence type="ECO:0000313" key="2">
    <source>
        <dbReference type="EMBL" id="HGU32656.1"/>
    </source>
</evidence>
<dbReference type="AlphaFoldDB" id="A0A7C4RRL6"/>
<gene>
    <name evidence="2" type="ORF">ENS29_07360</name>
</gene>
<dbReference type="PANTHER" id="PTHR35004:SF6">
    <property type="entry name" value="TRANSPOSASE"/>
    <property type="match status" value="1"/>
</dbReference>
<feature type="domain" description="Integrase catalytic" evidence="1">
    <location>
        <begin position="1"/>
        <end position="126"/>
    </location>
</feature>
<proteinExistence type="predicted"/>
<dbReference type="GO" id="GO:0015074">
    <property type="term" value="P:DNA integration"/>
    <property type="evidence" value="ECO:0007669"/>
    <property type="project" value="InterPro"/>
</dbReference>